<dbReference type="NCBIfam" id="TIGR00138">
    <property type="entry name" value="rsmG_gidB"/>
    <property type="match status" value="1"/>
</dbReference>
<evidence type="ECO:0000313" key="8">
    <source>
        <dbReference type="Proteomes" id="UP000736328"/>
    </source>
</evidence>
<protein>
    <recommendedName>
        <fullName evidence="6">Ribosomal RNA small subunit methyltransferase G</fullName>
        <ecNumber evidence="6">2.1.1.-</ecNumber>
    </recommendedName>
    <alternativeName>
        <fullName evidence="6">16S rRNA 7-methylguanosine methyltransferase</fullName>
        <shortName evidence="6">16S rRNA m7G methyltransferase</shortName>
    </alternativeName>
</protein>
<dbReference type="AlphaFoldDB" id="A0A933MLT0"/>
<dbReference type="PANTHER" id="PTHR31760:SF0">
    <property type="entry name" value="S-ADENOSYL-L-METHIONINE-DEPENDENT METHYLTRANSFERASES SUPERFAMILY PROTEIN"/>
    <property type="match status" value="1"/>
</dbReference>
<feature type="binding site" evidence="6">
    <location>
        <begin position="138"/>
        <end position="139"/>
    </location>
    <ligand>
        <name>S-adenosyl-L-methionine</name>
        <dbReference type="ChEBI" id="CHEBI:59789"/>
    </ligand>
</feature>
<feature type="binding site" evidence="6">
    <location>
        <position position="87"/>
    </location>
    <ligand>
        <name>S-adenosyl-L-methionine</name>
        <dbReference type="ChEBI" id="CHEBI:59789"/>
    </ligand>
</feature>
<comment type="subcellular location">
    <subcellularLocation>
        <location evidence="6">Cytoplasm</location>
    </subcellularLocation>
</comment>
<comment type="caution">
    <text evidence="7">The sequence shown here is derived from an EMBL/GenBank/DDBJ whole genome shotgun (WGS) entry which is preliminary data.</text>
</comment>
<evidence type="ECO:0000256" key="5">
    <source>
        <dbReference type="ARBA" id="ARBA00022691"/>
    </source>
</evidence>
<keyword evidence="5 6" id="KW-0949">S-adenosyl-L-methionine</keyword>
<evidence type="ECO:0000256" key="3">
    <source>
        <dbReference type="ARBA" id="ARBA00022603"/>
    </source>
</evidence>
<feature type="binding site" evidence="6">
    <location>
        <position position="92"/>
    </location>
    <ligand>
        <name>S-adenosyl-L-methionine</name>
        <dbReference type="ChEBI" id="CHEBI:59789"/>
    </ligand>
</feature>
<dbReference type="PIRSF" id="PIRSF003078">
    <property type="entry name" value="GidB"/>
    <property type="match status" value="1"/>
</dbReference>
<dbReference type="InterPro" id="IPR003682">
    <property type="entry name" value="rRNA_ssu_MeTfrase_G"/>
</dbReference>
<feature type="binding site" evidence="6">
    <location>
        <begin position="110"/>
        <end position="112"/>
    </location>
    <ligand>
        <name>S-adenosyl-L-methionine</name>
        <dbReference type="ChEBI" id="CHEBI:59789"/>
    </ligand>
</feature>
<keyword evidence="3 6" id="KW-0489">Methyltransferase</keyword>
<dbReference type="Pfam" id="PF02527">
    <property type="entry name" value="GidB"/>
    <property type="match status" value="1"/>
</dbReference>
<keyword evidence="4 6" id="KW-0808">Transferase</keyword>
<dbReference type="GO" id="GO:0070043">
    <property type="term" value="F:rRNA (guanine-N7-)-methyltransferase activity"/>
    <property type="evidence" value="ECO:0007669"/>
    <property type="project" value="UniProtKB-UniRule"/>
</dbReference>
<reference evidence="7" key="1">
    <citation type="submission" date="2020-07" db="EMBL/GenBank/DDBJ databases">
        <title>Huge and variable diversity of episymbiotic CPR bacteria and DPANN archaea in groundwater ecosystems.</title>
        <authorList>
            <person name="He C.Y."/>
            <person name="Keren R."/>
            <person name="Whittaker M."/>
            <person name="Farag I.F."/>
            <person name="Doudna J."/>
            <person name="Cate J.H.D."/>
            <person name="Banfield J.F."/>
        </authorList>
    </citation>
    <scope>NUCLEOTIDE SEQUENCE</scope>
    <source>
        <strain evidence="7">NC_groundwater_1520_Pr4_B-0.1um_53_5</strain>
    </source>
</reference>
<name>A0A933MLT0_UNCT6</name>
<organism evidence="7 8">
    <name type="scientific">candidate division TA06 bacterium</name>
    <dbReference type="NCBI Taxonomy" id="2250710"/>
    <lineage>
        <taxon>Bacteria</taxon>
        <taxon>Bacteria division TA06</taxon>
    </lineage>
</organism>
<keyword evidence="1 6" id="KW-0963">Cytoplasm</keyword>
<evidence type="ECO:0000256" key="4">
    <source>
        <dbReference type="ARBA" id="ARBA00022679"/>
    </source>
</evidence>
<feature type="binding site" evidence="6">
    <location>
        <position position="157"/>
    </location>
    <ligand>
        <name>S-adenosyl-L-methionine</name>
        <dbReference type="ChEBI" id="CHEBI:59789"/>
    </ligand>
</feature>
<comment type="function">
    <text evidence="6">Specifically methylates the N7 position of a guanine in 16S rRNA.</text>
</comment>
<dbReference type="HAMAP" id="MF_00074">
    <property type="entry name" value="16SrRNA_methyltr_G"/>
    <property type="match status" value="1"/>
</dbReference>
<proteinExistence type="inferred from homology"/>
<accession>A0A933MLT0</accession>
<comment type="similarity">
    <text evidence="6">Belongs to the methyltransferase superfamily. RNA methyltransferase RsmG family.</text>
</comment>
<dbReference type="EC" id="2.1.1.-" evidence="6"/>
<dbReference type="CDD" id="cd02440">
    <property type="entry name" value="AdoMet_MTases"/>
    <property type="match status" value="1"/>
</dbReference>
<dbReference type="EMBL" id="JACQXR010000162">
    <property type="protein sequence ID" value="MBI4727836.1"/>
    <property type="molecule type" value="Genomic_DNA"/>
</dbReference>
<dbReference type="GO" id="GO:0005829">
    <property type="term" value="C:cytosol"/>
    <property type="evidence" value="ECO:0007669"/>
    <property type="project" value="TreeGrafter"/>
</dbReference>
<keyword evidence="2 6" id="KW-0698">rRNA processing</keyword>
<dbReference type="InterPro" id="IPR029063">
    <property type="entry name" value="SAM-dependent_MTases_sf"/>
</dbReference>
<evidence type="ECO:0000256" key="1">
    <source>
        <dbReference type="ARBA" id="ARBA00022490"/>
    </source>
</evidence>
<evidence type="ECO:0000313" key="7">
    <source>
        <dbReference type="EMBL" id="MBI4727836.1"/>
    </source>
</evidence>
<evidence type="ECO:0000256" key="2">
    <source>
        <dbReference type="ARBA" id="ARBA00022552"/>
    </source>
</evidence>
<evidence type="ECO:0000256" key="6">
    <source>
        <dbReference type="HAMAP-Rule" id="MF_00074"/>
    </source>
</evidence>
<dbReference type="Gene3D" id="3.40.50.150">
    <property type="entry name" value="Vaccinia Virus protein VP39"/>
    <property type="match status" value="1"/>
</dbReference>
<dbReference type="PANTHER" id="PTHR31760">
    <property type="entry name" value="S-ADENOSYL-L-METHIONINE-DEPENDENT METHYLTRANSFERASES SUPERFAMILY PROTEIN"/>
    <property type="match status" value="1"/>
</dbReference>
<gene>
    <name evidence="6 7" type="primary">rsmG</name>
    <name evidence="7" type="ORF">HY768_11580</name>
</gene>
<dbReference type="SUPFAM" id="SSF53335">
    <property type="entry name" value="S-adenosyl-L-methionine-dependent methyltransferases"/>
    <property type="match status" value="1"/>
</dbReference>
<sequence length="228" mass="25546">MPNQSLQTNIIKQAEQARNIKLEPMQAQQLEQYARLVLEWNQKINLISRRNAERTVAGHITDSLAALSLLDEAARYCPSPLNVMDLGPGGGFPGFPLKICRPGIYLTCVEATRKKAKFLELAARELGLQNVKVVPQHSQELVKDTAHLHKYDIVLCRAVAALKELVPAAAFFLKAGGKLLAHKSQKAEQEIKEAGKAMDKNHLRMIFFKEYTIDGKARQIIELEKQKP</sequence>
<dbReference type="Proteomes" id="UP000736328">
    <property type="component" value="Unassembled WGS sequence"/>
</dbReference>